<dbReference type="SMART" id="SM00387">
    <property type="entry name" value="HATPase_c"/>
    <property type="match status" value="1"/>
</dbReference>
<dbReference type="InterPro" id="IPR004358">
    <property type="entry name" value="Sig_transdc_His_kin-like_C"/>
</dbReference>
<reference evidence="8 9" key="1">
    <citation type="submission" date="2019-11" db="EMBL/GenBank/DDBJ databases">
        <title>Pedobacter sp. HMF7056 Genome sequencing and assembly.</title>
        <authorList>
            <person name="Kang H."/>
            <person name="Kim H."/>
            <person name="Joh K."/>
        </authorList>
    </citation>
    <scope>NUCLEOTIDE SEQUENCE [LARGE SCALE GENOMIC DNA]</scope>
    <source>
        <strain evidence="8 9">HMF7056</strain>
    </source>
</reference>
<gene>
    <name evidence="8" type="ORF">GS398_17415</name>
</gene>
<dbReference type="InterPro" id="IPR003594">
    <property type="entry name" value="HATPase_dom"/>
</dbReference>
<keyword evidence="6" id="KW-0472">Membrane</keyword>
<dbReference type="SMART" id="SM00388">
    <property type="entry name" value="HisKA"/>
    <property type="match status" value="1"/>
</dbReference>
<dbReference type="PANTHER" id="PTHR43547:SF2">
    <property type="entry name" value="HYBRID SIGNAL TRANSDUCTION HISTIDINE KINASE C"/>
    <property type="match status" value="1"/>
</dbReference>
<feature type="domain" description="Histidine kinase" evidence="7">
    <location>
        <begin position="469"/>
        <end position="682"/>
    </location>
</feature>
<dbReference type="Pfam" id="PF02518">
    <property type="entry name" value="HATPase_c"/>
    <property type="match status" value="1"/>
</dbReference>
<accession>A0A7K1Y1F7</accession>
<dbReference type="EC" id="2.7.13.3" evidence="2"/>
<dbReference type="InterPro" id="IPR003661">
    <property type="entry name" value="HisK_dim/P_dom"/>
</dbReference>
<dbReference type="PROSITE" id="PS50109">
    <property type="entry name" value="HIS_KIN"/>
    <property type="match status" value="1"/>
</dbReference>
<keyword evidence="5" id="KW-0418">Kinase</keyword>
<feature type="transmembrane region" description="Helical" evidence="6">
    <location>
        <begin position="409"/>
        <end position="428"/>
    </location>
</feature>
<keyword evidence="6" id="KW-0812">Transmembrane</keyword>
<comment type="catalytic activity">
    <reaction evidence="1">
        <text>ATP + protein L-histidine = ADP + protein N-phospho-L-histidine.</text>
        <dbReference type="EC" id="2.7.13.3"/>
    </reaction>
</comment>
<name>A0A7K1Y1F7_9SPHI</name>
<proteinExistence type="predicted"/>
<dbReference type="SUPFAM" id="SSF47384">
    <property type="entry name" value="Homodimeric domain of signal transducing histidine kinase"/>
    <property type="match status" value="1"/>
</dbReference>
<dbReference type="SUPFAM" id="SSF48452">
    <property type="entry name" value="TPR-like"/>
    <property type="match status" value="1"/>
</dbReference>
<dbReference type="CDD" id="cd00082">
    <property type="entry name" value="HisKA"/>
    <property type="match status" value="1"/>
</dbReference>
<dbReference type="InterPro" id="IPR005467">
    <property type="entry name" value="His_kinase_dom"/>
</dbReference>
<dbReference type="Gene3D" id="1.10.287.130">
    <property type="match status" value="1"/>
</dbReference>
<dbReference type="Gene3D" id="1.25.40.10">
    <property type="entry name" value="Tetratricopeptide repeat domain"/>
    <property type="match status" value="2"/>
</dbReference>
<evidence type="ECO:0000313" key="9">
    <source>
        <dbReference type="Proteomes" id="UP000451233"/>
    </source>
</evidence>
<dbReference type="SUPFAM" id="SSF55874">
    <property type="entry name" value="ATPase domain of HSP90 chaperone/DNA topoisomerase II/histidine kinase"/>
    <property type="match status" value="1"/>
</dbReference>
<evidence type="ECO:0000256" key="5">
    <source>
        <dbReference type="ARBA" id="ARBA00022777"/>
    </source>
</evidence>
<dbReference type="InterPro" id="IPR019734">
    <property type="entry name" value="TPR_rpt"/>
</dbReference>
<organism evidence="8 9">
    <name type="scientific">Hufsiella ginkgonis</name>
    <dbReference type="NCBI Taxonomy" id="2695274"/>
    <lineage>
        <taxon>Bacteria</taxon>
        <taxon>Pseudomonadati</taxon>
        <taxon>Bacteroidota</taxon>
        <taxon>Sphingobacteriia</taxon>
        <taxon>Sphingobacteriales</taxon>
        <taxon>Sphingobacteriaceae</taxon>
        <taxon>Hufsiella</taxon>
    </lineage>
</organism>
<comment type="caution">
    <text evidence="8">The sequence shown here is derived from an EMBL/GenBank/DDBJ whole genome shotgun (WGS) entry which is preliminary data.</text>
</comment>
<evidence type="ECO:0000256" key="3">
    <source>
        <dbReference type="ARBA" id="ARBA00022553"/>
    </source>
</evidence>
<dbReference type="EMBL" id="WVHS01000004">
    <property type="protein sequence ID" value="MXV17083.1"/>
    <property type="molecule type" value="Genomic_DNA"/>
</dbReference>
<dbReference type="InterPro" id="IPR036097">
    <property type="entry name" value="HisK_dim/P_sf"/>
</dbReference>
<dbReference type="RefSeq" id="WP_160908089.1">
    <property type="nucleotide sequence ID" value="NZ_WVHS01000004.1"/>
</dbReference>
<dbReference type="Pfam" id="PF00512">
    <property type="entry name" value="HisKA"/>
    <property type="match status" value="1"/>
</dbReference>
<keyword evidence="4" id="KW-0808">Transferase</keyword>
<protein>
    <recommendedName>
        <fullName evidence="2">histidine kinase</fullName>
        <ecNumber evidence="2">2.7.13.3</ecNumber>
    </recommendedName>
</protein>
<dbReference type="AlphaFoldDB" id="A0A7K1Y1F7"/>
<dbReference type="PANTHER" id="PTHR43547">
    <property type="entry name" value="TWO-COMPONENT HISTIDINE KINASE"/>
    <property type="match status" value="1"/>
</dbReference>
<evidence type="ECO:0000256" key="6">
    <source>
        <dbReference type="SAM" id="Phobius"/>
    </source>
</evidence>
<evidence type="ECO:0000256" key="2">
    <source>
        <dbReference type="ARBA" id="ARBA00012438"/>
    </source>
</evidence>
<keyword evidence="6" id="KW-1133">Transmembrane helix</keyword>
<evidence type="ECO:0000313" key="8">
    <source>
        <dbReference type="EMBL" id="MXV17083.1"/>
    </source>
</evidence>
<dbReference type="Proteomes" id="UP000451233">
    <property type="component" value="Unassembled WGS sequence"/>
</dbReference>
<keyword evidence="9" id="KW-1185">Reference proteome</keyword>
<dbReference type="GO" id="GO:0000155">
    <property type="term" value="F:phosphorelay sensor kinase activity"/>
    <property type="evidence" value="ECO:0007669"/>
    <property type="project" value="InterPro"/>
</dbReference>
<evidence type="ECO:0000259" key="7">
    <source>
        <dbReference type="PROSITE" id="PS50109"/>
    </source>
</evidence>
<sequence length="682" mass="78371">MYLHLLSTVNCLPNPRCGLFGCLLLLFLLSCSRKENRISDLQIEHDLLRVDSLYINRKFGEGTALLNSLGLRIKRNSPQSVNYYRLKVVHYEGNAAMMRAYADSALSFFSTPELTEKYKEQYVQVLLMKGDVCMRERKYNDALTYFYRGKVLLERNKGACGISDFTSAMAGLLYGQKKFAQAAAYWVESYRWMEKCKTEGTAQRYFHIQQGTLNNAGYAFENAGMIDSALYYYQKDVDLINGAEGSKIISRRALNSARLAVYDNIGSVYTRLNKRKLAKSFLLKSVALDLRLDGAVIPPLVKLARIHLMDGDYKAADSAFQRSRLLLNKFKDANLSSEIKWYKFRSEYYFKQHKLAEAYRTLEAYIRIKDSVERIDAELNKMDVNKEFKSLQQESSLNNLEKREEYNRYYLIGAAIFLLMLVIIVILVSKNLGQVKKNSRVANLNNLRLQRTLSELELANKNYIRIMRVMAHDLKNPLSGIIGLVSVLLEEDGFTEDQISMLKLIESTGSHSIGMINELLKSGLADEREHMVKTPVNLQTLLNDSVELLRFRAGEKHQEIVYEHTEPVWAEVNREKIWRVFNNLIINAIKFSPNNSRIKVEIRQFKRKVVIVVSDRGIGIPDENKELVFEMFTPAKRMGTNGEQPFGLGLSISKRIVELHNGRIWFKDNPDGGTEFFIELPV</sequence>
<evidence type="ECO:0000256" key="1">
    <source>
        <dbReference type="ARBA" id="ARBA00000085"/>
    </source>
</evidence>
<dbReference type="PRINTS" id="PR00344">
    <property type="entry name" value="BCTRLSENSOR"/>
</dbReference>
<evidence type="ECO:0000256" key="4">
    <source>
        <dbReference type="ARBA" id="ARBA00022679"/>
    </source>
</evidence>
<dbReference type="FunFam" id="3.30.565.10:FF:000006">
    <property type="entry name" value="Sensor histidine kinase WalK"/>
    <property type="match status" value="1"/>
</dbReference>
<dbReference type="InterPro" id="IPR036890">
    <property type="entry name" value="HATPase_C_sf"/>
</dbReference>
<keyword evidence="3" id="KW-0597">Phosphoprotein</keyword>
<dbReference type="CDD" id="cd00075">
    <property type="entry name" value="HATPase"/>
    <property type="match status" value="1"/>
</dbReference>
<dbReference type="Pfam" id="PF13181">
    <property type="entry name" value="TPR_8"/>
    <property type="match status" value="1"/>
</dbReference>
<dbReference type="InterPro" id="IPR011990">
    <property type="entry name" value="TPR-like_helical_dom_sf"/>
</dbReference>
<dbReference type="Gene3D" id="3.30.565.10">
    <property type="entry name" value="Histidine kinase-like ATPase, C-terminal domain"/>
    <property type="match status" value="1"/>
</dbReference>